<comment type="subunit">
    <text evidence="2 4">Homodimer.</text>
</comment>
<evidence type="ECO:0000256" key="4">
    <source>
        <dbReference type="RuleBase" id="RU363099"/>
    </source>
</evidence>
<keyword evidence="4" id="KW-0732">Signal</keyword>
<comment type="similarity">
    <text evidence="1 4">Belongs to the plant dirigent protein family.</text>
</comment>
<dbReference type="GO" id="GO:0048046">
    <property type="term" value="C:apoplast"/>
    <property type="evidence" value="ECO:0007669"/>
    <property type="project" value="UniProtKB-SubCell"/>
</dbReference>
<accession>A0AAN9SND5</accession>
<feature type="signal peptide" evidence="4">
    <location>
        <begin position="1"/>
        <end position="20"/>
    </location>
</feature>
<organism evidence="5 6">
    <name type="scientific">Psophocarpus tetragonolobus</name>
    <name type="common">Winged bean</name>
    <name type="synonym">Dolichos tetragonolobus</name>
    <dbReference type="NCBI Taxonomy" id="3891"/>
    <lineage>
        <taxon>Eukaryota</taxon>
        <taxon>Viridiplantae</taxon>
        <taxon>Streptophyta</taxon>
        <taxon>Embryophyta</taxon>
        <taxon>Tracheophyta</taxon>
        <taxon>Spermatophyta</taxon>
        <taxon>Magnoliopsida</taxon>
        <taxon>eudicotyledons</taxon>
        <taxon>Gunneridae</taxon>
        <taxon>Pentapetalae</taxon>
        <taxon>rosids</taxon>
        <taxon>fabids</taxon>
        <taxon>Fabales</taxon>
        <taxon>Fabaceae</taxon>
        <taxon>Papilionoideae</taxon>
        <taxon>50 kb inversion clade</taxon>
        <taxon>NPAAA clade</taxon>
        <taxon>indigoferoid/millettioid clade</taxon>
        <taxon>Phaseoleae</taxon>
        <taxon>Psophocarpus</taxon>
    </lineage>
</organism>
<dbReference type="EMBL" id="JAYMYS010000003">
    <property type="protein sequence ID" value="KAK7401315.1"/>
    <property type="molecule type" value="Genomic_DNA"/>
</dbReference>
<sequence>MASFLSLLFVFYFIVIMSSSLSTTSEKFAKVSPMFASTKPVEKLTQLHFYFHDNNTGKNPTSMTIVSPPKGSVKGFGGLTMMDDPLTEGPSPSSKLVGRAQGMCAFASQHEFGILMVTSFLFTEGIYNGSALSIVGMNHALQNVREIPVVGGSGVFRNARGSLLLKTYFYNATSGVAIVECNVSVIV</sequence>
<protein>
    <recommendedName>
        <fullName evidence="4">Dirigent protein</fullName>
    </recommendedName>
</protein>
<keyword evidence="6" id="KW-1185">Reference proteome</keyword>
<evidence type="ECO:0000256" key="1">
    <source>
        <dbReference type="ARBA" id="ARBA00010746"/>
    </source>
</evidence>
<comment type="subcellular location">
    <subcellularLocation>
        <location evidence="4">Secreted</location>
        <location evidence="4">Extracellular space</location>
        <location evidence="4">Apoplast</location>
    </subcellularLocation>
</comment>
<comment type="caution">
    <text evidence="5">The sequence shown here is derived from an EMBL/GenBank/DDBJ whole genome shotgun (WGS) entry which is preliminary data.</text>
</comment>
<reference evidence="5 6" key="1">
    <citation type="submission" date="2024-01" db="EMBL/GenBank/DDBJ databases">
        <title>The genomes of 5 underutilized Papilionoideae crops provide insights into root nodulation and disease resistanc.</title>
        <authorList>
            <person name="Jiang F."/>
        </authorList>
    </citation>
    <scope>NUCLEOTIDE SEQUENCE [LARGE SCALE GENOMIC DNA]</scope>
    <source>
        <strain evidence="5">DUOXIRENSHENG_FW03</strain>
        <tissue evidence="5">Leaves</tissue>
    </source>
</reference>
<dbReference type="InterPro" id="IPR044859">
    <property type="entry name" value="Allene_oxi_cyc_Dirigent"/>
</dbReference>
<dbReference type="Pfam" id="PF03018">
    <property type="entry name" value="Dirigent"/>
    <property type="match status" value="1"/>
</dbReference>
<evidence type="ECO:0000256" key="2">
    <source>
        <dbReference type="ARBA" id="ARBA00011738"/>
    </source>
</evidence>
<gene>
    <name evidence="5" type="ORF">VNO78_12694</name>
</gene>
<name>A0AAN9SND5_PSOTE</name>
<comment type="function">
    <text evidence="4">Dirigent proteins impart stereoselectivity on the phenoxy radical-coupling reaction, yielding optically active lignans from two molecules of coniferyl alcohol in the biosynthesis of lignans, flavonolignans, and alkaloids and thus plays a central role in plant secondary metabolism.</text>
</comment>
<dbReference type="GO" id="GO:0009699">
    <property type="term" value="P:phenylpropanoid biosynthetic process"/>
    <property type="evidence" value="ECO:0007669"/>
    <property type="project" value="UniProtKB-ARBA"/>
</dbReference>
<dbReference type="Gene3D" id="2.40.480.10">
    <property type="entry name" value="Allene oxide cyclase-like"/>
    <property type="match status" value="1"/>
</dbReference>
<dbReference type="PANTHER" id="PTHR21495">
    <property type="entry name" value="NUCLEOPORIN-RELATED"/>
    <property type="match status" value="1"/>
</dbReference>
<dbReference type="Proteomes" id="UP001386955">
    <property type="component" value="Unassembled WGS sequence"/>
</dbReference>
<evidence type="ECO:0000313" key="5">
    <source>
        <dbReference type="EMBL" id="KAK7401315.1"/>
    </source>
</evidence>
<dbReference type="AlphaFoldDB" id="A0AAN9SND5"/>
<evidence type="ECO:0000256" key="3">
    <source>
        <dbReference type="ARBA" id="ARBA00022525"/>
    </source>
</evidence>
<keyword evidence="3 4" id="KW-0964">Secreted</keyword>
<keyword evidence="4" id="KW-0052">Apoplast</keyword>
<proteinExistence type="inferred from homology"/>
<feature type="chain" id="PRO_5042670161" description="Dirigent protein" evidence="4">
    <location>
        <begin position="21"/>
        <end position="187"/>
    </location>
</feature>
<evidence type="ECO:0000313" key="6">
    <source>
        <dbReference type="Proteomes" id="UP001386955"/>
    </source>
</evidence>
<dbReference type="InterPro" id="IPR004265">
    <property type="entry name" value="Dirigent"/>
</dbReference>